<evidence type="ECO:0000256" key="5">
    <source>
        <dbReference type="ARBA" id="ARBA00022723"/>
    </source>
</evidence>
<feature type="domain" description="LITAF" evidence="10">
    <location>
        <begin position="43"/>
        <end position="131"/>
    </location>
</feature>
<protein>
    <submittedName>
        <fullName evidence="13">LITAF domain-containing protein</fullName>
    </submittedName>
</protein>
<reference evidence="11 12" key="2">
    <citation type="submission" date="2018-11" db="EMBL/GenBank/DDBJ databases">
        <authorList>
            <consortium name="Pathogen Informatics"/>
        </authorList>
    </citation>
    <scope>NUCLEOTIDE SEQUENCE [LARGE SCALE GENOMIC DNA]</scope>
</reference>
<dbReference type="PANTHER" id="PTHR23292">
    <property type="entry name" value="LIPOPOLYSACCHARIDE-INDUCED TUMOR NECROSIS FACTOR-ALPHA FACTOR"/>
    <property type="match status" value="1"/>
</dbReference>
<evidence type="ECO:0000256" key="2">
    <source>
        <dbReference type="ARBA" id="ARBA00004481"/>
    </source>
</evidence>
<evidence type="ECO:0000256" key="3">
    <source>
        <dbReference type="ARBA" id="ARBA00004630"/>
    </source>
</evidence>
<evidence type="ECO:0000313" key="12">
    <source>
        <dbReference type="Proteomes" id="UP000271098"/>
    </source>
</evidence>
<keyword evidence="9" id="KW-0812">Transmembrane</keyword>
<evidence type="ECO:0000313" key="11">
    <source>
        <dbReference type="EMBL" id="VDN27371.1"/>
    </source>
</evidence>
<organism evidence="13">
    <name type="scientific">Gongylonema pulchrum</name>
    <dbReference type="NCBI Taxonomy" id="637853"/>
    <lineage>
        <taxon>Eukaryota</taxon>
        <taxon>Metazoa</taxon>
        <taxon>Ecdysozoa</taxon>
        <taxon>Nematoda</taxon>
        <taxon>Chromadorea</taxon>
        <taxon>Rhabditida</taxon>
        <taxon>Spirurina</taxon>
        <taxon>Spiruromorpha</taxon>
        <taxon>Spiruroidea</taxon>
        <taxon>Gongylonematidae</taxon>
        <taxon>Gongylonema</taxon>
    </lineage>
</organism>
<name>A0A183E5C0_9BILA</name>
<dbReference type="OrthoDB" id="4713066at2759"/>
<dbReference type="GO" id="GO:0008270">
    <property type="term" value="F:zinc ion binding"/>
    <property type="evidence" value="ECO:0007669"/>
    <property type="project" value="TreeGrafter"/>
</dbReference>
<dbReference type="Pfam" id="PF10601">
    <property type="entry name" value="zf-LITAF-like"/>
    <property type="match status" value="1"/>
</dbReference>
<evidence type="ECO:0000256" key="7">
    <source>
        <dbReference type="ARBA" id="ARBA00023136"/>
    </source>
</evidence>
<evidence type="ECO:0000256" key="4">
    <source>
        <dbReference type="ARBA" id="ARBA00005975"/>
    </source>
</evidence>
<dbReference type="GO" id="GO:0005765">
    <property type="term" value="C:lysosomal membrane"/>
    <property type="evidence" value="ECO:0007669"/>
    <property type="project" value="UniProtKB-SubCell"/>
</dbReference>
<proteinExistence type="inferred from homology"/>
<dbReference type="AlphaFoldDB" id="A0A183E5C0"/>
<feature type="transmembrane region" description="Helical" evidence="9">
    <location>
        <begin position="80"/>
        <end position="100"/>
    </location>
</feature>
<evidence type="ECO:0000313" key="13">
    <source>
        <dbReference type="WBParaSite" id="GPUH_0001618301-mRNA-1"/>
    </source>
</evidence>
<feature type="compositionally biased region" description="Pro residues" evidence="8">
    <location>
        <begin position="1"/>
        <end position="10"/>
    </location>
</feature>
<keyword evidence="9" id="KW-1133">Transmembrane helix</keyword>
<dbReference type="Proteomes" id="UP000271098">
    <property type="component" value="Unassembled WGS sequence"/>
</dbReference>
<dbReference type="EMBL" id="UYRT01083371">
    <property type="protein sequence ID" value="VDN27371.1"/>
    <property type="molecule type" value="Genomic_DNA"/>
</dbReference>
<gene>
    <name evidence="11" type="ORF">GPUH_LOCUS16161</name>
</gene>
<evidence type="ECO:0000256" key="1">
    <source>
        <dbReference type="ARBA" id="ARBA00004414"/>
    </source>
</evidence>
<dbReference type="SMART" id="SM00714">
    <property type="entry name" value="LITAF"/>
    <property type="match status" value="1"/>
</dbReference>
<accession>A0A183E5C0</accession>
<evidence type="ECO:0000256" key="9">
    <source>
        <dbReference type="SAM" id="Phobius"/>
    </source>
</evidence>
<keyword evidence="12" id="KW-1185">Reference proteome</keyword>
<feature type="region of interest" description="Disordered" evidence="8">
    <location>
        <begin position="1"/>
        <end position="22"/>
    </location>
</feature>
<comment type="subcellular location">
    <subcellularLocation>
        <location evidence="2">Endosome membrane</location>
        <topology evidence="2">Peripheral membrane protein</topology>
    </subcellularLocation>
    <subcellularLocation>
        <location evidence="1">Late endosome membrane</location>
    </subcellularLocation>
    <subcellularLocation>
        <location evidence="3">Lysosome membrane</location>
        <topology evidence="3">Peripheral membrane protein</topology>
        <orientation evidence="3">Cytoplasmic side</orientation>
    </subcellularLocation>
</comment>
<dbReference type="InterPro" id="IPR006629">
    <property type="entry name" value="LITAF"/>
</dbReference>
<evidence type="ECO:0000259" key="10">
    <source>
        <dbReference type="PROSITE" id="PS51837"/>
    </source>
</evidence>
<dbReference type="InterPro" id="IPR037519">
    <property type="entry name" value="LITAF_fam"/>
</dbReference>
<dbReference type="PANTHER" id="PTHR23292:SF6">
    <property type="entry name" value="FI16602P1-RELATED"/>
    <property type="match status" value="1"/>
</dbReference>
<evidence type="ECO:0000256" key="6">
    <source>
        <dbReference type="ARBA" id="ARBA00022833"/>
    </source>
</evidence>
<evidence type="ECO:0000256" key="8">
    <source>
        <dbReference type="SAM" id="MobiDB-lite"/>
    </source>
</evidence>
<keyword evidence="6" id="KW-0862">Zinc</keyword>
<dbReference type="PROSITE" id="PS51837">
    <property type="entry name" value="LITAF"/>
    <property type="match status" value="1"/>
</dbReference>
<sequence>MKSSDYPPPNYEEASGNSSFSGAPATARTMGLTDGSFHGAPFRVSLISSTSPVFGQNPIETDCPFCQAHIVTSTERQAGVLPRIMMLVCFLLGFFLIFPWCLCCVPFCTDCCLDVIHSCPSCKRVLGRFSRV</sequence>
<comment type="similarity">
    <text evidence="4">Belongs to the CDIP1/LITAF family.</text>
</comment>
<keyword evidence="7 9" id="KW-0472">Membrane</keyword>
<dbReference type="WBParaSite" id="GPUH_0001618301-mRNA-1">
    <property type="protein sequence ID" value="GPUH_0001618301-mRNA-1"/>
    <property type="gene ID" value="GPUH_0001618301"/>
</dbReference>
<reference evidence="13" key="1">
    <citation type="submission" date="2016-06" db="UniProtKB">
        <authorList>
            <consortium name="WormBaseParasite"/>
        </authorList>
    </citation>
    <scope>IDENTIFICATION</scope>
</reference>
<dbReference type="GO" id="GO:0031902">
    <property type="term" value="C:late endosome membrane"/>
    <property type="evidence" value="ECO:0007669"/>
    <property type="project" value="UniProtKB-SubCell"/>
</dbReference>
<keyword evidence="5" id="KW-0479">Metal-binding</keyword>